<evidence type="ECO:0008006" key="4">
    <source>
        <dbReference type="Google" id="ProtNLM"/>
    </source>
</evidence>
<keyword evidence="1" id="KW-0472">Membrane</keyword>
<reference evidence="3" key="1">
    <citation type="submission" date="2018-01" db="EMBL/GenBank/DDBJ databases">
        <title>An insight into the sialome of Amazonian anophelines.</title>
        <authorList>
            <person name="Ribeiro J.M."/>
            <person name="Scarpassa V."/>
            <person name="Calvo E."/>
        </authorList>
    </citation>
    <scope>NUCLEOTIDE SEQUENCE</scope>
</reference>
<dbReference type="EMBL" id="GGFL01006870">
    <property type="protein sequence ID" value="MBW71048.1"/>
    <property type="molecule type" value="Transcribed_RNA"/>
</dbReference>
<organism evidence="3">
    <name type="scientific">Anopheles darlingi</name>
    <name type="common">Mosquito</name>
    <dbReference type="NCBI Taxonomy" id="43151"/>
    <lineage>
        <taxon>Eukaryota</taxon>
        <taxon>Metazoa</taxon>
        <taxon>Ecdysozoa</taxon>
        <taxon>Arthropoda</taxon>
        <taxon>Hexapoda</taxon>
        <taxon>Insecta</taxon>
        <taxon>Pterygota</taxon>
        <taxon>Neoptera</taxon>
        <taxon>Endopterygota</taxon>
        <taxon>Diptera</taxon>
        <taxon>Nematocera</taxon>
        <taxon>Culicoidea</taxon>
        <taxon>Culicidae</taxon>
        <taxon>Anophelinae</taxon>
        <taxon>Anopheles</taxon>
    </lineage>
</organism>
<sequence length="133" mass="13675">MARSVAPFVVIVVILGLSVDGGRGASGSDDTGDGCLLPADKLVAGSLLIVPVVMVVVVTVVKVEIVPPFTDASGRPPCSLLVTLKVEDLVQGRTMVLVCEPGTGTARTVPGVRDCCCSRALNALPPLPVWGWL</sequence>
<keyword evidence="2" id="KW-0732">Signal</keyword>
<protein>
    <recommendedName>
        <fullName evidence="4">Secreted protein</fullName>
    </recommendedName>
</protein>
<proteinExistence type="predicted"/>
<accession>A0A2M4D1T3</accession>
<evidence type="ECO:0000256" key="2">
    <source>
        <dbReference type="SAM" id="SignalP"/>
    </source>
</evidence>
<name>A0A2M4D1T3_ANODA</name>
<evidence type="ECO:0000313" key="3">
    <source>
        <dbReference type="EMBL" id="MBW71048.1"/>
    </source>
</evidence>
<feature type="transmembrane region" description="Helical" evidence="1">
    <location>
        <begin position="43"/>
        <end position="61"/>
    </location>
</feature>
<evidence type="ECO:0000256" key="1">
    <source>
        <dbReference type="SAM" id="Phobius"/>
    </source>
</evidence>
<dbReference type="AlphaFoldDB" id="A0A2M4D1T3"/>
<feature type="signal peptide" evidence="2">
    <location>
        <begin position="1"/>
        <end position="24"/>
    </location>
</feature>
<keyword evidence="1" id="KW-1133">Transmembrane helix</keyword>
<feature type="chain" id="PRO_5014856864" description="Secreted protein" evidence="2">
    <location>
        <begin position="25"/>
        <end position="133"/>
    </location>
</feature>
<keyword evidence="1" id="KW-0812">Transmembrane</keyword>